<reference evidence="2" key="1">
    <citation type="journal article" date="2014" name="Int. J. Syst. Evol. Microbiol.">
        <title>Complete genome sequence of Corynebacterium casei LMG S-19264T (=DSM 44701T), isolated from a smear-ripened cheese.</title>
        <authorList>
            <consortium name="US DOE Joint Genome Institute (JGI-PGF)"/>
            <person name="Walter F."/>
            <person name="Albersmeier A."/>
            <person name="Kalinowski J."/>
            <person name="Ruckert C."/>
        </authorList>
    </citation>
    <scope>NUCLEOTIDE SEQUENCE</scope>
    <source>
        <strain evidence="2">JCM 12289</strain>
    </source>
</reference>
<dbReference type="InterPro" id="IPR001845">
    <property type="entry name" value="HTH_ArsR_DNA-bd_dom"/>
</dbReference>
<dbReference type="Proteomes" id="UP001500962">
    <property type="component" value="Unassembled WGS sequence"/>
</dbReference>
<dbReference type="EMBL" id="CP095006">
    <property type="protein sequence ID" value="UOO96624.1"/>
    <property type="molecule type" value="Genomic_DNA"/>
</dbReference>
<dbReference type="KEGG" id="hdo:MUK72_15625"/>
<keyword evidence="3" id="KW-0614">Plasmid</keyword>
<accession>A0AAV3SDG1</accession>
<evidence type="ECO:0000313" key="5">
    <source>
        <dbReference type="Proteomes" id="UP001500962"/>
    </source>
</evidence>
<dbReference type="EMBL" id="BAAADN010000005">
    <property type="protein sequence ID" value="GAA0451418.1"/>
    <property type="molecule type" value="Genomic_DNA"/>
</dbReference>
<dbReference type="AlphaFoldDB" id="A0AAV3SDG1"/>
<dbReference type="GeneID" id="71763307"/>
<evidence type="ECO:0000313" key="3">
    <source>
        <dbReference type="EMBL" id="UOO96624.1"/>
    </source>
</evidence>
<evidence type="ECO:0000259" key="1">
    <source>
        <dbReference type="PROSITE" id="PS50987"/>
    </source>
</evidence>
<organism evidence="2 5">
    <name type="scientific">Halococcus dombrowskii</name>
    <dbReference type="NCBI Taxonomy" id="179637"/>
    <lineage>
        <taxon>Archaea</taxon>
        <taxon>Methanobacteriati</taxon>
        <taxon>Methanobacteriota</taxon>
        <taxon>Stenosarchaea group</taxon>
        <taxon>Halobacteria</taxon>
        <taxon>Halobacteriales</taxon>
        <taxon>Halococcaceae</taxon>
        <taxon>Halococcus</taxon>
    </lineage>
</organism>
<protein>
    <submittedName>
        <fullName evidence="3">Helix-turn-helix domain-containing protein</fullName>
    </submittedName>
</protein>
<gene>
    <name evidence="2" type="ORF">GCM10008985_03810</name>
    <name evidence="3" type="ORF">MUK72_15625</name>
</gene>
<reference evidence="2" key="3">
    <citation type="submission" date="2023-12" db="EMBL/GenBank/DDBJ databases">
        <authorList>
            <person name="Sun Q."/>
            <person name="Inoue M."/>
        </authorList>
    </citation>
    <scope>NUCLEOTIDE SEQUENCE</scope>
    <source>
        <strain evidence="2">JCM 12289</strain>
    </source>
</reference>
<evidence type="ECO:0000313" key="4">
    <source>
        <dbReference type="Proteomes" id="UP000830542"/>
    </source>
</evidence>
<dbReference type="GO" id="GO:0003700">
    <property type="term" value="F:DNA-binding transcription factor activity"/>
    <property type="evidence" value="ECO:0007669"/>
    <property type="project" value="InterPro"/>
</dbReference>
<dbReference type="PROSITE" id="PS50987">
    <property type="entry name" value="HTH_ARSR_2"/>
    <property type="match status" value="1"/>
</dbReference>
<geneLocation type="plasmid" evidence="3 4">
    <name>unnamed1</name>
</geneLocation>
<feature type="domain" description="HTH arsR-type" evidence="1">
    <location>
        <begin position="1"/>
        <end position="73"/>
    </location>
</feature>
<dbReference type="InterPro" id="IPR036390">
    <property type="entry name" value="WH_DNA-bd_sf"/>
</dbReference>
<keyword evidence="4" id="KW-1185">Reference proteome</keyword>
<dbReference type="Proteomes" id="UP000830542">
    <property type="component" value="Plasmid unnamed1"/>
</dbReference>
<dbReference type="InterPro" id="IPR036388">
    <property type="entry name" value="WH-like_DNA-bd_sf"/>
</dbReference>
<dbReference type="Gene3D" id="1.10.10.10">
    <property type="entry name" value="Winged helix-like DNA-binding domain superfamily/Winged helix DNA-binding domain"/>
    <property type="match status" value="1"/>
</dbReference>
<proteinExistence type="predicted"/>
<evidence type="ECO:0000313" key="2">
    <source>
        <dbReference type="EMBL" id="GAA0451418.1"/>
    </source>
</evidence>
<name>A0AAV3SDG1_HALDO</name>
<sequence>MGMERDEHGKISETVADDELLAVFETTDLPVLTATDIAANLPIHRRAVTHRLKGMREAGLVSSRTVGGSAVVW</sequence>
<reference evidence="3" key="2">
    <citation type="submission" date="2022-04" db="EMBL/GenBank/DDBJ databases">
        <title>Sequencing and genomic assembly of Halococcus dombrowskii.</title>
        <authorList>
            <person name="Lim S.W."/>
            <person name="MacLea K.S."/>
        </authorList>
    </citation>
    <scope>NUCLEOTIDE SEQUENCE</scope>
    <source>
        <strain evidence="3">H4</strain>
        <plasmid evidence="3">unnamed1</plasmid>
    </source>
</reference>
<dbReference type="RefSeq" id="WP_244705517.1">
    <property type="nucleotide sequence ID" value="NZ_BAAADN010000005.1"/>
</dbReference>
<dbReference type="SUPFAM" id="SSF46785">
    <property type="entry name" value="Winged helix' DNA-binding domain"/>
    <property type="match status" value="1"/>
</dbReference>